<comment type="subcellular location">
    <subcellularLocation>
        <location evidence="1">Cell membrane</location>
        <topology evidence="1">Multi-pass membrane protein</topology>
    </subcellularLocation>
</comment>
<reference evidence="13 14" key="1">
    <citation type="journal article" date="2011" name="Nature">
        <title>Genome sequencing reveals insights into physiology and longevity of the naked mole rat.</title>
        <authorList>
            <person name="Kim E.B."/>
            <person name="Fang X."/>
            <person name="Fushan A.A."/>
            <person name="Huang Z."/>
            <person name="Lobanov A.V."/>
            <person name="Han L."/>
            <person name="Marino S.M."/>
            <person name="Sun X."/>
            <person name="Turanov A.A."/>
            <person name="Yang P."/>
            <person name="Yim S.H."/>
            <person name="Zhao X."/>
            <person name="Kasaikina M.V."/>
            <person name="Stoletzki N."/>
            <person name="Peng C."/>
            <person name="Polak P."/>
            <person name="Xiong Z."/>
            <person name="Kiezun A."/>
            <person name="Zhu Y."/>
            <person name="Chen Y."/>
            <person name="Kryukov G.V."/>
            <person name="Zhang Q."/>
            <person name="Peshkin L."/>
            <person name="Yang L."/>
            <person name="Bronson R.T."/>
            <person name="Buffenstein R."/>
            <person name="Wang B."/>
            <person name="Han C."/>
            <person name="Li Q."/>
            <person name="Chen L."/>
            <person name="Zhao W."/>
            <person name="Sunyaev S.R."/>
            <person name="Park T.J."/>
            <person name="Zhang G."/>
            <person name="Wang J."/>
            <person name="Gladyshev V.N."/>
        </authorList>
    </citation>
    <scope>NUCLEOTIDE SEQUENCE [LARGE SCALE GENOMIC DNA]</scope>
</reference>
<dbReference type="Gene3D" id="1.20.1070.10">
    <property type="entry name" value="Rhodopsin 7-helix transmembrane proteins"/>
    <property type="match status" value="1"/>
</dbReference>
<evidence type="ECO:0000256" key="8">
    <source>
        <dbReference type="ARBA" id="ARBA00023040"/>
    </source>
</evidence>
<keyword evidence="3" id="KW-1003">Cell membrane</keyword>
<keyword evidence="5 12" id="KW-0812">Transmembrane</keyword>
<feature type="transmembrane region" description="Helical" evidence="12">
    <location>
        <begin position="41"/>
        <end position="62"/>
    </location>
</feature>
<evidence type="ECO:0000256" key="2">
    <source>
        <dbReference type="ARBA" id="ARBA00010663"/>
    </source>
</evidence>
<dbReference type="STRING" id="10181.G5B4K6"/>
<evidence type="ECO:0000256" key="3">
    <source>
        <dbReference type="ARBA" id="ARBA00022475"/>
    </source>
</evidence>
<dbReference type="InParanoid" id="G5B4K6"/>
<dbReference type="EMBL" id="JH168476">
    <property type="protein sequence ID" value="EHB04217.1"/>
    <property type="molecule type" value="Genomic_DNA"/>
</dbReference>
<feature type="transmembrane region" description="Helical" evidence="12">
    <location>
        <begin position="7"/>
        <end position="29"/>
    </location>
</feature>
<dbReference type="PANTHER" id="PTHR48018">
    <property type="entry name" value="OLFACTORY RECEPTOR"/>
    <property type="match status" value="1"/>
</dbReference>
<accession>G5B4K6</accession>
<evidence type="ECO:0000256" key="6">
    <source>
        <dbReference type="ARBA" id="ARBA00022725"/>
    </source>
</evidence>
<keyword evidence="10 13" id="KW-0675">Receptor</keyword>
<comment type="similarity">
    <text evidence="2">Belongs to the G-protein coupled receptor 1 family.</text>
</comment>
<sequence length="81" mass="9470">MEPVIFVLAWFTILSFLLIIMATCLIFTHLQPDNTSSLTQAQMACLFYTIVIPMLNPLIYSLKNREVKYALLRILNRKQFM</sequence>
<dbReference type="GO" id="GO:0004930">
    <property type="term" value="F:G protein-coupled receptor activity"/>
    <property type="evidence" value="ECO:0007669"/>
    <property type="project" value="UniProtKB-KW"/>
</dbReference>
<evidence type="ECO:0000256" key="7">
    <source>
        <dbReference type="ARBA" id="ARBA00022989"/>
    </source>
</evidence>
<dbReference type="FunFam" id="1.10.1220.70:FF:000001">
    <property type="entry name" value="Olfactory receptor"/>
    <property type="match status" value="1"/>
</dbReference>
<dbReference type="AlphaFoldDB" id="G5B4K6"/>
<keyword evidence="8" id="KW-0297">G-protein coupled receptor</keyword>
<dbReference type="GO" id="GO:0005886">
    <property type="term" value="C:plasma membrane"/>
    <property type="evidence" value="ECO:0007669"/>
    <property type="project" value="UniProtKB-SubCell"/>
</dbReference>
<keyword evidence="4" id="KW-0716">Sensory transduction</keyword>
<evidence type="ECO:0000256" key="9">
    <source>
        <dbReference type="ARBA" id="ARBA00023136"/>
    </source>
</evidence>
<evidence type="ECO:0000313" key="13">
    <source>
        <dbReference type="EMBL" id="EHB04217.1"/>
    </source>
</evidence>
<dbReference type="Pfam" id="PF13853">
    <property type="entry name" value="7tm_4"/>
    <property type="match status" value="1"/>
</dbReference>
<organism evidence="13 14">
    <name type="scientific">Heterocephalus glaber</name>
    <name type="common">Naked mole rat</name>
    <dbReference type="NCBI Taxonomy" id="10181"/>
    <lineage>
        <taxon>Eukaryota</taxon>
        <taxon>Metazoa</taxon>
        <taxon>Chordata</taxon>
        <taxon>Craniata</taxon>
        <taxon>Vertebrata</taxon>
        <taxon>Euteleostomi</taxon>
        <taxon>Mammalia</taxon>
        <taxon>Eutheria</taxon>
        <taxon>Euarchontoglires</taxon>
        <taxon>Glires</taxon>
        <taxon>Rodentia</taxon>
        <taxon>Hystricomorpha</taxon>
        <taxon>Bathyergidae</taxon>
        <taxon>Heterocephalus</taxon>
    </lineage>
</organism>
<evidence type="ECO:0000313" key="14">
    <source>
        <dbReference type="Proteomes" id="UP000006813"/>
    </source>
</evidence>
<protein>
    <submittedName>
        <fullName evidence="13">Olfactory receptor 8I2</fullName>
    </submittedName>
</protein>
<dbReference type="InterPro" id="IPR000725">
    <property type="entry name" value="Olfact_rcpt"/>
</dbReference>
<evidence type="ECO:0000256" key="4">
    <source>
        <dbReference type="ARBA" id="ARBA00022606"/>
    </source>
</evidence>
<keyword evidence="9 12" id="KW-0472">Membrane</keyword>
<evidence type="ECO:0000256" key="5">
    <source>
        <dbReference type="ARBA" id="ARBA00022692"/>
    </source>
</evidence>
<keyword evidence="7 12" id="KW-1133">Transmembrane helix</keyword>
<keyword evidence="11" id="KW-0807">Transducer</keyword>
<name>G5B4K6_HETGA</name>
<dbReference type="Proteomes" id="UP000006813">
    <property type="component" value="Unassembled WGS sequence"/>
</dbReference>
<evidence type="ECO:0000256" key="1">
    <source>
        <dbReference type="ARBA" id="ARBA00004651"/>
    </source>
</evidence>
<dbReference type="GO" id="GO:0004984">
    <property type="term" value="F:olfactory receptor activity"/>
    <property type="evidence" value="ECO:0007669"/>
    <property type="project" value="InterPro"/>
</dbReference>
<evidence type="ECO:0000256" key="12">
    <source>
        <dbReference type="SAM" id="Phobius"/>
    </source>
</evidence>
<keyword evidence="6" id="KW-0552">Olfaction</keyword>
<proteinExistence type="inferred from homology"/>
<dbReference type="SUPFAM" id="SSF81321">
    <property type="entry name" value="Family A G protein-coupled receptor-like"/>
    <property type="match status" value="1"/>
</dbReference>
<evidence type="ECO:0000256" key="11">
    <source>
        <dbReference type="ARBA" id="ARBA00023224"/>
    </source>
</evidence>
<evidence type="ECO:0000256" key="10">
    <source>
        <dbReference type="ARBA" id="ARBA00023170"/>
    </source>
</evidence>
<gene>
    <name evidence="13" type="ORF">GW7_01663</name>
</gene>